<feature type="domain" description="Glycosyltransferase subfamily 4-like N-terminal" evidence="4">
    <location>
        <begin position="16"/>
        <end position="182"/>
    </location>
</feature>
<evidence type="ECO:0000313" key="6">
    <source>
        <dbReference type="Proteomes" id="UP001056035"/>
    </source>
</evidence>
<organism evidence="5 6">
    <name type="scientific">Paraconexibacter antarcticus</name>
    <dbReference type="NCBI Taxonomy" id="2949664"/>
    <lineage>
        <taxon>Bacteria</taxon>
        <taxon>Bacillati</taxon>
        <taxon>Actinomycetota</taxon>
        <taxon>Thermoleophilia</taxon>
        <taxon>Solirubrobacterales</taxon>
        <taxon>Paraconexibacteraceae</taxon>
        <taxon>Paraconexibacter</taxon>
    </lineage>
</organism>
<evidence type="ECO:0000256" key="1">
    <source>
        <dbReference type="ARBA" id="ARBA00022676"/>
    </source>
</evidence>
<feature type="domain" description="Glycosyl transferase family 1" evidence="3">
    <location>
        <begin position="217"/>
        <end position="359"/>
    </location>
</feature>
<dbReference type="PANTHER" id="PTHR45947:SF3">
    <property type="entry name" value="SULFOQUINOVOSYL TRANSFERASE SQD2"/>
    <property type="match status" value="1"/>
</dbReference>
<dbReference type="Pfam" id="PF00534">
    <property type="entry name" value="Glycos_transf_1"/>
    <property type="match status" value="1"/>
</dbReference>
<evidence type="ECO:0000259" key="4">
    <source>
        <dbReference type="Pfam" id="PF13579"/>
    </source>
</evidence>
<dbReference type="PANTHER" id="PTHR45947">
    <property type="entry name" value="SULFOQUINOVOSYL TRANSFERASE SQD2"/>
    <property type="match status" value="1"/>
</dbReference>
<name>A0ABY5DSQ9_9ACTN</name>
<keyword evidence="6" id="KW-1185">Reference proteome</keyword>
<dbReference type="InterPro" id="IPR028098">
    <property type="entry name" value="Glyco_trans_4-like_N"/>
</dbReference>
<gene>
    <name evidence="5" type="ORF">NBH00_02295</name>
</gene>
<reference evidence="5 6" key="1">
    <citation type="submission" date="2022-06" db="EMBL/GenBank/DDBJ databases">
        <title>Paraconexibacter antarcticus.</title>
        <authorList>
            <person name="Kim C.S."/>
        </authorList>
    </citation>
    <scope>NUCLEOTIDE SEQUENCE [LARGE SCALE GENOMIC DNA]</scope>
    <source>
        <strain evidence="5 6">02-257</strain>
    </source>
</reference>
<proteinExistence type="predicted"/>
<sequence length="397" mass="43196">MRVCLIYDCLFPWTVGGAERRMGHLAERLAQQGHDVTYLTRCQWPPDEPPQLPGVRVIAVSRDEPLYGADGNRTIGEPLRFGAGVLRHLLAHGREYDVVHTASFPYFSMLAAGAARRRGGYRLIADWHEVWSASYWRRYVGGPQGRVAHAIQRTCARLPHTAFTFSRLHAERLTDEGLRSEPRIIWEEWADDARMALASADGPRAADTRVEATTVPRSPSVVFAGRLITEKQAPRAVEAIVLAARQVSGLTGTIFGDGPERALVDATIERLDARDVVVAPGFVEPEILQAAMRDALCLLAPSRREGYGLVVIEAAALGVPIVLAAGPDNAATELVDAGVNGVVSQSDDARALADAIVEVHARGARLRASTLAWHTAHLQRVAAQDPLREILAAYAGR</sequence>
<dbReference type="SUPFAM" id="SSF53756">
    <property type="entry name" value="UDP-Glycosyltransferase/glycogen phosphorylase"/>
    <property type="match status" value="1"/>
</dbReference>
<dbReference type="EMBL" id="CP098502">
    <property type="protein sequence ID" value="UTI65048.1"/>
    <property type="molecule type" value="Genomic_DNA"/>
</dbReference>
<evidence type="ECO:0000256" key="2">
    <source>
        <dbReference type="ARBA" id="ARBA00022679"/>
    </source>
</evidence>
<dbReference type="InterPro" id="IPR001296">
    <property type="entry name" value="Glyco_trans_1"/>
</dbReference>
<evidence type="ECO:0000313" key="5">
    <source>
        <dbReference type="EMBL" id="UTI65048.1"/>
    </source>
</evidence>
<dbReference type="Proteomes" id="UP001056035">
    <property type="component" value="Chromosome"/>
</dbReference>
<protein>
    <submittedName>
        <fullName evidence="5">Glycosyltransferase</fullName>
    </submittedName>
</protein>
<dbReference type="RefSeq" id="WP_254571740.1">
    <property type="nucleotide sequence ID" value="NZ_CP098502.1"/>
</dbReference>
<keyword evidence="1" id="KW-0328">Glycosyltransferase</keyword>
<evidence type="ECO:0000259" key="3">
    <source>
        <dbReference type="Pfam" id="PF00534"/>
    </source>
</evidence>
<keyword evidence="2" id="KW-0808">Transferase</keyword>
<accession>A0ABY5DSQ9</accession>
<dbReference type="Gene3D" id="3.40.50.2000">
    <property type="entry name" value="Glycogen Phosphorylase B"/>
    <property type="match status" value="2"/>
</dbReference>
<dbReference type="Pfam" id="PF13579">
    <property type="entry name" value="Glyco_trans_4_4"/>
    <property type="match status" value="1"/>
</dbReference>
<dbReference type="InterPro" id="IPR050194">
    <property type="entry name" value="Glycosyltransferase_grp1"/>
</dbReference>
<dbReference type="CDD" id="cd03801">
    <property type="entry name" value="GT4_PimA-like"/>
    <property type="match status" value="1"/>
</dbReference>